<evidence type="ECO:0000313" key="1">
    <source>
        <dbReference type="EMBL" id="KAI2387538.1"/>
    </source>
</evidence>
<organism evidence="1">
    <name type="scientific">Ophidiomyces ophidiicola</name>
    <dbReference type="NCBI Taxonomy" id="1387563"/>
    <lineage>
        <taxon>Eukaryota</taxon>
        <taxon>Fungi</taxon>
        <taxon>Dikarya</taxon>
        <taxon>Ascomycota</taxon>
        <taxon>Pezizomycotina</taxon>
        <taxon>Eurotiomycetes</taxon>
        <taxon>Eurotiomycetidae</taxon>
        <taxon>Onygenales</taxon>
        <taxon>Onygenaceae</taxon>
        <taxon>Ophidiomyces</taxon>
    </lineage>
</organism>
<protein>
    <submittedName>
        <fullName evidence="1">Velum formation- protein</fullName>
    </submittedName>
</protein>
<name>A0ACB8V0L2_9EURO</name>
<gene>
    <name evidence="1" type="primary">VEL1</name>
    <name evidence="1" type="ORF">LOY88_003028</name>
</gene>
<proteinExistence type="predicted"/>
<dbReference type="EMBL" id="JALBCA010000038">
    <property type="protein sequence ID" value="KAI2387538.1"/>
    <property type="molecule type" value="Genomic_DNA"/>
</dbReference>
<comment type="caution">
    <text evidence="1">The sequence shown here is derived from an EMBL/GenBank/DDBJ whole genome shotgun (WGS) entry which is preliminary data.</text>
</comment>
<accession>A0ACB8V0L2</accession>
<reference evidence="1" key="1">
    <citation type="journal article" date="2022" name="bioRxiv">
        <title>Population genetic analysis of Ophidiomyces ophidiicola, the causative agent of snake fungal disease, indicates recent introductions to the USA.</title>
        <authorList>
            <person name="Ladner J.T."/>
            <person name="Palmer J.M."/>
            <person name="Ettinger C.L."/>
            <person name="Stajich J.E."/>
            <person name="Farrell T.M."/>
            <person name="Glorioso B.M."/>
            <person name="Lawson B."/>
            <person name="Price S.J."/>
            <person name="Stengle A.G."/>
            <person name="Grear D.A."/>
            <person name="Lorch J.M."/>
        </authorList>
    </citation>
    <scope>NUCLEOTIDE SEQUENCE</scope>
    <source>
        <strain evidence="1">NWHC 24266-5</strain>
    </source>
</reference>
<sequence>MSHFPQTLSSGTQREMPLAEDPEWTSVEWLTAAWEEAENSNTSNDQATLAATSAVHPTPCDFVGMTVIQQPGRAKQCRYKNDGSSKEAPTMEQPPVIRIQWNPALHPDSIASTHTFLMARLQHADKERDGVKADKLLEGQRVGAIHWLTDLDGMTGCFGVFPSLSVKIPGRYKLEFLLYAEFPNPVTGQFVFVTVARVMSSPFEVISRHLYDGRGLSSQLTRDIAAQGVKVRLMTSKRKPKCKRREARLKGGEQPARTSRL</sequence>